<dbReference type="GO" id="GO:0006310">
    <property type="term" value="P:DNA recombination"/>
    <property type="evidence" value="ECO:0007669"/>
    <property type="project" value="UniProtKB-KW"/>
</dbReference>
<dbReference type="Proteomes" id="UP000260680">
    <property type="component" value="Unassembled WGS sequence"/>
</dbReference>
<dbReference type="Pfam" id="PF00589">
    <property type="entry name" value="Phage_integrase"/>
    <property type="match status" value="1"/>
</dbReference>
<dbReference type="GO" id="GO:0003677">
    <property type="term" value="F:DNA binding"/>
    <property type="evidence" value="ECO:0007669"/>
    <property type="project" value="InterPro"/>
</dbReference>
<comment type="caution">
    <text evidence="3">The sequence shown here is derived from an EMBL/GenBank/DDBJ whole genome shotgun (WGS) entry which is preliminary data.</text>
</comment>
<dbReference type="PROSITE" id="PS51898">
    <property type="entry name" value="TYR_RECOMBINASE"/>
    <property type="match status" value="1"/>
</dbReference>
<name>A0A3E2NAU2_9FIRM</name>
<accession>A0A3E2NAU2</accession>
<evidence type="ECO:0000313" key="3">
    <source>
        <dbReference type="EMBL" id="RFZ78102.1"/>
    </source>
</evidence>
<dbReference type="SUPFAM" id="SSF56349">
    <property type="entry name" value="DNA breaking-rejoining enzymes"/>
    <property type="match status" value="1"/>
</dbReference>
<dbReference type="RefSeq" id="WP_117417798.1">
    <property type="nucleotide sequence ID" value="NZ_QOHO01000047.1"/>
</dbReference>
<dbReference type="InterPro" id="IPR011010">
    <property type="entry name" value="DNA_brk_join_enz"/>
</dbReference>
<dbReference type="EMBL" id="QOHO01000047">
    <property type="protein sequence ID" value="RFZ78102.1"/>
    <property type="molecule type" value="Genomic_DNA"/>
</dbReference>
<organism evidence="3 4">
    <name type="scientific">Lacrimispora amygdalina</name>
    <dbReference type="NCBI Taxonomy" id="253257"/>
    <lineage>
        <taxon>Bacteria</taxon>
        <taxon>Bacillati</taxon>
        <taxon>Bacillota</taxon>
        <taxon>Clostridia</taxon>
        <taxon>Lachnospirales</taxon>
        <taxon>Lachnospiraceae</taxon>
        <taxon>Lacrimispora</taxon>
    </lineage>
</organism>
<sequence length="405" mass="46079">MQEQNHSFMELRTELIRKLRDRGCTTITITGYRYLCNSIFTWLSDNGFDCYNEKAGALFLQYYQSVHGENQYYLALRTVVQRLNDLLKGTWSDVHSDKGKHFCLPDAFAEIVDRYCNWNESTGHAFGTVRNKRYAISWFLDELSKQDCKSLDVLSPVCIAHACLKVTNHSLWGEIRLFLTYLTEFEGVTSDYSTIVPHYSKPYVIPSVYSVEEIKRIEEAVDTSTVLGKRDYAMILLASRMGMRSGDIANLTIEDVLNRTDLDIIQTKTGNALHLPLISEVRLAIDDYLSVRPESQTDIVFINAYAPYNPITTSTIRAALRKYIGLAGIDSGNRKRGPHALRASLASSMVNNDISYETVRKVLGHSSNNAIKHYARIDIENLRKYSLTPPPPSDRFSDFLHGEVE</sequence>
<evidence type="ECO:0000313" key="4">
    <source>
        <dbReference type="Proteomes" id="UP000260680"/>
    </source>
</evidence>
<protein>
    <recommendedName>
        <fullName evidence="2">Tyr recombinase domain-containing protein</fullName>
    </recommendedName>
</protein>
<dbReference type="AlphaFoldDB" id="A0A3E2NAU2"/>
<dbReference type="Gene3D" id="1.10.443.10">
    <property type="entry name" value="Intergrase catalytic core"/>
    <property type="match status" value="1"/>
</dbReference>
<dbReference type="PANTHER" id="PTHR30349:SF90">
    <property type="entry name" value="TYROSINE RECOMBINASE XERD"/>
    <property type="match status" value="1"/>
</dbReference>
<dbReference type="InterPro" id="IPR002104">
    <property type="entry name" value="Integrase_catalytic"/>
</dbReference>
<dbReference type="InterPro" id="IPR013762">
    <property type="entry name" value="Integrase-like_cat_sf"/>
</dbReference>
<keyword evidence="1" id="KW-0233">DNA recombination</keyword>
<evidence type="ECO:0000259" key="2">
    <source>
        <dbReference type="PROSITE" id="PS51898"/>
    </source>
</evidence>
<feature type="domain" description="Tyr recombinase" evidence="2">
    <location>
        <begin position="204"/>
        <end position="387"/>
    </location>
</feature>
<dbReference type="GO" id="GO:0015074">
    <property type="term" value="P:DNA integration"/>
    <property type="evidence" value="ECO:0007669"/>
    <property type="project" value="InterPro"/>
</dbReference>
<gene>
    <name evidence="3" type="ORF">DS742_15030</name>
</gene>
<dbReference type="OrthoDB" id="9785687at2"/>
<reference evidence="3 4" key="1">
    <citation type="submission" date="2018-07" db="EMBL/GenBank/DDBJ databases">
        <title>New species, Clostridium PI-S10-A1B.</title>
        <authorList>
            <person name="Krishna G."/>
            <person name="Summeta K."/>
            <person name="Shikha S."/>
            <person name="Prabhu P.B."/>
            <person name="Suresh K."/>
        </authorList>
    </citation>
    <scope>NUCLEOTIDE SEQUENCE [LARGE SCALE GENOMIC DNA]</scope>
    <source>
        <strain evidence="3 4">PI-S10-A1B</strain>
    </source>
</reference>
<dbReference type="PANTHER" id="PTHR30349">
    <property type="entry name" value="PHAGE INTEGRASE-RELATED"/>
    <property type="match status" value="1"/>
</dbReference>
<evidence type="ECO:0000256" key="1">
    <source>
        <dbReference type="ARBA" id="ARBA00023172"/>
    </source>
</evidence>
<dbReference type="InterPro" id="IPR050090">
    <property type="entry name" value="Tyrosine_recombinase_XerCD"/>
</dbReference>
<proteinExistence type="predicted"/>